<sequence length="253" mass="28280">MQYKGAASVYMTSDRVGASLQLRSAVTSATLARIEAFCIENLDEFLIRTLVEVPRVISPTRASLKVMIPHSGDLFHVEAAVIHNSTILFHVEGPMHLDPRLDTFHVKVQWDISMIGNHPCKIDSMVTMGNNSQFMYVILSNSQGRPLMSLESSSSSGSLEETEYEASVFVSHYLQAQTHLVFSTRQVYVALNTLIFPNAPDSRRVKISSQVDLTTGTVITDVWWDADRDVNKKLKMDLTFASLPQLSHYSSIQ</sequence>
<dbReference type="EMBL" id="VSRR010110757">
    <property type="protein sequence ID" value="MPC97626.1"/>
    <property type="molecule type" value="Genomic_DNA"/>
</dbReference>
<keyword evidence="2" id="KW-1185">Reference proteome</keyword>
<evidence type="ECO:0000313" key="1">
    <source>
        <dbReference type="EMBL" id="MPC97626.1"/>
    </source>
</evidence>
<dbReference type="AlphaFoldDB" id="A0A5B7JTL6"/>
<organism evidence="1 2">
    <name type="scientific">Portunus trituberculatus</name>
    <name type="common">Swimming crab</name>
    <name type="synonym">Neptunus trituberculatus</name>
    <dbReference type="NCBI Taxonomy" id="210409"/>
    <lineage>
        <taxon>Eukaryota</taxon>
        <taxon>Metazoa</taxon>
        <taxon>Ecdysozoa</taxon>
        <taxon>Arthropoda</taxon>
        <taxon>Crustacea</taxon>
        <taxon>Multicrustacea</taxon>
        <taxon>Malacostraca</taxon>
        <taxon>Eumalacostraca</taxon>
        <taxon>Eucarida</taxon>
        <taxon>Decapoda</taxon>
        <taxon>Pleocyemata</taxon>
        <taxon>Brachyura</taxon>
        <taxon>Eubrachyura</taxon>
        <taxon>Portunoidea</taxon>
        <taxon>Portunidae</taxon>
        <taxon>Portuninae</taxon>
        <taxon>Portunus</taxon>
    </lineage>
</organism>
<dbReference type="Proteomes" id="UP000324222">
    <property type="component" value="Unassembled WGS sequence"/>
</dbReference>
<name>A0A5B7JTL6_PORTR</name>
<protein>
    <submittedName>
        <fullName evidence="1">Vitellogenin</fullName>
    </submittedName>
</protein>
<reference evidence="1 2" key="1">
    <citation type="submission" date="2019-05" db="EMBL/GenBank/DDBJ databases">
        <title>Another draft genome of Portunus trituberculatus and its Hox gene families provides insights of decapod evolution.</title>
        <authorList>
            <person name="Jeong J.-H."/>
            <person name="Song I."/>
            <person name="Kim S."/>
            <person name="Choi T."/>
            <person name="Kim D."/>
            <person name="Ryu S."/>
            <person name="Kim W."/>
        </authorList>
    </citation>
    <scope>NUCLEOTIDE SEQUENCE [LARGE SCALE GENOMIC DNA]</scope>
    <source>
        <tissue evidence="1">Muscle</tissue>
    </source>
</reference>
<proteinExistence type="predicted"/>
<comment type="caution">
    <text evidence="1">The sequence shown here is derived from an EMBL/GenBank/DDBJ whole genome shotgun (WGS) entry which is preliminary data.</text>
</comment>
<evidence type="ECO:0000313" key="2">
    <source>
        <dbReference type="Proteomes" id="UP000324222"/>
    </source>
</evidence>
<accession>A0A5B7JTL6</accession>
<gene>
    <name evidence="1" type="primary">VIT_2</name>
    <name evidence="1" type="ORF">E2C01_092950</name>
</gene>